<dbReference type="EMBL" id="BDGU01000339">
    <property type="protein sequence ID" value="GAW06660.1"/>
    <property type="molecule type" value="Genomic_DNA"/>
</dbReference>
<gene>
    <name evidence="2" type="ORF">LENED_008599</name>
</gene>
<accession>A0A1Q3EHK3</accession>
<dbReference type="AlphaFoldDB" id="A0A1Q3EHK3"/>
<comment type="caution">
    <text evidence="2">The sequence shown here is derived from an EMBL/GenBank/DDBJ whole genome shotgun (WGS) entry which is preliminary data.</text>
</comment>
<protein>
    <submittedName>
        <fullName evidence="2">Uncharacterized protein</fullName>
    </submittedName>
</protein>
<feature type="compositionally biased region" description="Gly residues" evidence="1">
    <location>
        <begin position="386"/>
        <end position="397"/>
    </location>
</feature>
<sequence>MPEPDPATYVREPTHIDEYPYSQLTRSGEDALEVRPSGFSTLFSNHTFSRSYTPTSLLLKNMTAAHRERIEELSDSIIAVIPFLAGPRWEAKYQDKAIRALELFLRGIDFPDKGHVNLSMSIPASDKDRRDFGGPWVIILEDVSAAFRMWLLDLGLISLTEPGATFLIESFSKEKMSWVICNYTGSGVSENPDDIARALTEIKRTIWKREAIRKLIANYVDTRRNSKGSEVEAAALAQKSITQILDDLTSSWRLIFIKCNNKEGDPNPRLQLQGKPISNQAHEQREWLKTIRAIVVYAGFKQLKPDSKVIGCVGCKAETHPSWACPYPIDNTDRWLGPTADEYEKVLKNPSDWKQERRRINNDFSQSDNREFTILHGRGRGRGRGGFRGGGGRGRGGPEYPRGYSATRGRGHFGGYDYVG</sequence>
<keyword evidence="3" id="KW-1185">Reference proteome</keyword>
<evidence type="ECO:0000313" key="3">
    <source>
        <dbReference type="Proteomes" id="UP000188533"/>
    </source>
</evidence>
<dbReference type="STRING" id="5353.A0A1Q3EHK3"/>
<evidence type="ECO:0000313" key="2">
    <source>
        <dbReference type="EMBL" id="GAW06660.1"/>
    </source>
</evidence>
<evidence type="ECO:0000256" key="1">
    <source>
        <dbReference type="SAM" id="MobiDB-lite"/>
    </source>
</evidence>
<proteinExistence type="predicted"/>
<dbReference type="Proteomes" id="UP000188533">
    <property type="component" value="Unassembled WGS sequence"/>
</dbReference>
<reference evidence="2 3" key="1">
    <citation type="submission" date="2016-08" db="EMBL/GenBank/DDBJ databases">
        <authorList>
            <consortium name="Lentinula edodes genome sequencing consortium"/>
            <person name="Sakamoto Y."/>
            <person name="Nakade K."/>
            <person name="Sato S."/>
            <person name="Yoshida Y."/>
            <person name="Miyazaki K."/>
            <person name="Natsume S."/>
            <person name="Konno N."/>
        </authorList>
    </citation>
    <scope>NUCLEOTIDE SEQUENCE [LARGE SCALE GENOMIC DNA]</scope>
    <source>
        <strain evidence="2 3">NBRC 111202</strain>
    </source>
</reference>
<reference evidence="2 3" key="2">
    <citation type="submission" date="2017-02" db="EMBL/GenBank/DDBJ databases">
        <title>A genome survey and senescence transcriptome analysis in Lentinula edodes.</title>
        <authorList>
            <person name="Sakamoto Y."/>
            <person name="Nakade K."/>
            <person name="Sato S."/>
            <person name="Yoshida Y."/>
            <person name="Miyazaki K."/>
            <person name="Natsume S."/>
            <person name="Konno N."/>
        </authorList>
    </citation>
    <scope>NUCLEOTIDE SEQUENCE [LARGE SCALE GENOMIC DNA]</scope>
    <source>
        <strain evidence="2 3">NBRC 111202</strain>
    </source>
</reference>
<name>A0A1Q3EHK3_LENED</name>
<organism evidence="2 3">
    <name type="scientific">Lentinula edodes</name>
    <name type="common">Shiitake mushroom</name>
    <name type="synonym">Lentinus edodes</name>
    <dbReference type="NCBI Taxonomy" id="5353"/>
    <lineage>
        <taxon>Eukaryota</taxon>
        <taxon>Fungi</taxon>
        <taxon>Dikarya</taxon>
        <taxon>Basidiomycota</taxon>
        <taxon>Agaricomycotina</taxon>
        <taxon>Agaricomycetes</taxon>
        <taxon>Agaricomycetidae</taxon>
        <taxon>Agaricales</taxon>
        <taxon>Marasmiineae</taxon>
        <taxon>Omphalotaceae</taxon>
        <taxon>Lentinula</taxon>
    </lineage>
</organism>
<feature type="region of interest" description="Disordered" evidence="1">
    <location>
        <begin position="376"/>
        <end position="408"/>
    </location>
</feature>